<proteinExistence type="predicted"/>
<organism evidence="1 2">
    <name type="scientific">Carnegiea gigantea</name>
    <dbReference type="NCBI Taxonomy" id="171969"/>
    <lineage>
        <taxon>Eukaryota</taxon>
        <taxon>Viridiplantae</taxon>
        <taxon>Streptophyta</taxon>
        <taxon>Embryophyta</taxon>
        <taxon>Tracheophyta</taxon>
        <taxon>Spermatophyta</taxon>
        <taxon>Magnoliopsida</taxon>
        <taxon>eudicotyledons</taxon>
        <taxon>Gunneridae</taxon>
        <taxon>Pentapetalae</taxon>
        <taxon>Caryophyllales</taxon>
        <taxon>Cactineae</taxon>
        <taxon>Cactaceae</taxon>
        <taxon>Cactoideae</taxon>
        <taxon>Echinocereeae</taxon>
        <taxon>Carnegiea</taxon>
    </lineage>
</organism>
<dbReference type="PANTHER" id="PTHR34835">
    <property type="entry name" value="OS07G0283600 PROTEIN-RELATED"/>
    <property type="match status" value="1"/>
</dbReference>
<dbReference type="EMBL" id="JAKOGI010000481">
    <property type="protein sequence ID" value="KAJ8434370.1"/>
    <property type="molecule type" value="Genomic_DNA"/>
</dbReference>
<dbReference type="Proteomes" id="UP001153076">
    <property type="component" value="Unassembled WGS sequence"/>
</dbReference>
<gene>
    <name evidence="1" type="ORF">Cgig2_031616</name>
</gene>
<comment type="caution">
    <text evidence="1">The sequence shown here is derived from an EMBL/GenBank/DDBJ whole genome shotgun (WGS) entry which is preliminary data.</text>
</comment>
<reference evidence="1" key="1">
    <citation type="submission" date="2022-04" db="EMBL/GenBank/DDBJ databases">
        <title>Carnegiea gigantea Genome sequencing and assembly v2.</title>
        <authorList>
            <person name="Copetti D."/>
            <person name="Sanderson M.J."/>
            <person name="Burquez A."/>
            <person name="Wojciechowski M.F."/>
        </authorList>
    </citation>
    <scope>NUCLEOTIDE SEQUENCE</scope>
    <source>
        <strain evidence="1">SGP5-SGP5p</strain>
        <tissue evidence="1">Aerial part</tissue>
    </source>
</reference>
<keyword evidence="2" id="KW-1185">Reference proteome</keyword>
<dbReference type="OrthoDB" id="679318at2759"/>
<evidence type="ECO:0000313" key="1">
    <source>
        <dbReference type="EMBL" id="KAJ8434370.1"/>
    </source>
</evidence>
<accession>A0A9Q1QB19</accession>
<name>A0A9Q1QB19_9CARY</name>
<evidence type="ECO:0000313" key="2">
    <source>
        <dbReference type="Proteomes" id="UP001153076"/>
    </source>
</evidence>
<protein>
    <submittedName>
        <fullName evidence="1">Uncharacterized protein</fullName>
    </submittedName>
</protein>
<dbReference type="AlphaFoldDB" id="A0A9Q1QB19"/>
<sequence>MSIRSFSSMVAELNKAQTEAVRSMGFDSFLKVDLKFTVTAFDVYVTLGVPIGGGKIIESSRSSTDQEYDEVHAAWVKEWKIEHTVPELTCMLEFILAKKDSGVSFRRNLIIYLVNYFFSGPKNRYYRKSILKYVKDVNQIASLDWCKFVVQKLIRSVRHYKESKSAKGVHFNGLLFFLMVSSSTR</sequence>